<dbReference type="Pfam" id="PF04720">
    <property type="entry name" value="PDDEXK_6"/>
    <property type="match status" value="1"/>
</dbReference>
<reference evidence="2 3" key="1">
    <citation type="journal article" date="2019" name="Nat. Plants">
        <title>Stout camphor tree genome fills gaps in understanding of flowering plant genome evolution.</title>
        <authorList>
            <person name="Chaw S.M."/>
            <person name="Liu Y.C."/>
            <person name="Wu Y.W."/>
            <person name="Wang H.Y."/>
            <person name="Lin C.I."/>
            <person name="Wu C.S."/>
            <person name="Ke H.M."/>
            <person name="Chang L.Y."/>
            <person name="Hsu C.Y."/>
            <person name="Yang H.T."/>
            <person name="Sudianto E."/>
            <person name="Hsu M.H."/>
            <person name="Wu K.P."/>
            <person name="Wang L.N."/>
            <person name="Leebens-Mack J.H."/>
            <person name="Tsai I.J."/>
        </authorList>
    </citation>
    <scope>NUCLEOTIDE SEQUENCE [LARGE SCALE GENOMIC DNA]</scope>
    <source>
        <strain evidence="3">cv. Chaw 1501</strain>
        <tissue evidence="2">Young leaves</tissue>
    </source>
</reference>
<evidence type="ECO:0000313" key="3">
    <source>
        <dbReference type="Proteomes" id="UP000283530"/>
    </source>
</evidence>
<accession>A0A443NCP3</accession>
<feature type="compositionally biased region" description="Acidic residues" evidence="1">
    <location>
        <begin position="69"/>
        <end position="78"/>
    </location>
</feature>
<dbReference type="NCBIfam" id="TIGR01615">
    <property type="entry name" value="A_thal_3542"/>
    <property type="match status" value="1"/>
</dbReference>
<dbReference type="AlphaFoldDB" id="A0A443NCP3"/>
<dbReference type="OrthoDB" id="548115at2759"/>
<organism evidence="2 3">
    <name type="scientific">Cinnamomum micranthum f. kanehirae</name>
    <dbReference type="NCBI Taxonomy" id="337451"/>
    <lineage>
        <taxon>Eukaryota</taxon>
        <taxon>Viridiplantae</taxon>
        <taxon>Streptophyta</taxon>
        <taxon>Embryophyta</taxon>
        <taxon>Tracheophyta</taxon>
        <taxon>Spermatophyta</taxon>
        <taxon>Magnoliopsida</taxon>
        <taxon>Magnoliidae</taxon>
        <taxon>Laurales</taxon>
        <taxon>Lauraceae</taxon>
        <taxon>Cinnamomum</taxon>
    </lineage>
</organism>
<dbReference type="PANTHER" id="PTHR31579">
    <property type="entry name" value="OS03G0796600 PROTEIN"/>
    <property type="match status" value="1"/>
</dbReference>
<comment type="caution">
    <text evidence="2">The sequence shown here is derived from an EMBL/GenBank/DDBJ whole genome shotgun (WGS) entry which is preliminary data.</text>
</comment>
<name>A0A443NCP3_9MAGN</name>
<proteinExistence type="predicted"/>
<dbReference type="PANTHER" id="PTHR31579:SF42">
    <property type="entry name" value="DUF506 FAMILY PROTEIN (DUF506)"/>
    <property type="match status" value="1"/>
</dbReference>
<evidence type="ECO:0000256" key="1">
    <source>
        <dbReference type="SAM" id="MobiDB-lite"/>
    </source>
</evidence>
<sequence length="317" mass="35951">MEAVAVAVRFKRAMAPFSELARVRLCESSGSEHSAAADSSLELEDLVDSFLFYEGEEEAAEFNPKVNDNNDEEDDDEMTEKNKEEKNYEEKEMMIHSLLKGGGLVLLDEKIRTEIELACQRIGMVPGTEIYKRRLMRELRKKGFDAGLCKSRWEKTRQLPAGSYEYVDIFHGGNRYIVETSLTGQFEIARPTAQYLALLQSFPSIFICRPETLKQLVRLMCAAAKESLKSRNMHLPPWRKNSYIMQKWFGSYKRTTNKLTKNGASGDKHRVLAKTHMPGFDLSVGIPTLANCSEEYVKRGLKVGNLAAAFKGIETQL</sequence>
<evidence type="ECO:0000313" key="2">
    <source>
        <dbReference type="EMBL" id="RWR76293.1"/>
    </source>
</evidence>
<dbReference type="STRING" id="337451.A0A443NCP3"/>
<feature type="region of interest" description="Disordered" evidence="1">
    <location>
        <begin position="61"/>
        <end position="87"/>
    </location>
</feature>
<dbReference type="InterPro" id="IPR006502">
    <property type="entry name" value="PDDEXK-like"/>
</dbReference>
<gene>
    <name evidence="2" type="ORF">CKAN_00473000</name>
</gene>
<keyword evidence="3" id="KW-1185">Reference proteome</keyword>
<dbReference type="Proteomes" id="UP000283530">
    <property type="component" value="Unassembled WGS sequence"/>
</dbReference>
<protein>
    <submittedName>
        <fullName evidence="2">DUF506 domain-containing protein</fullName>
    </submittedName>
</protein>
<dbReference type="EMBL" id="QPKB01000002">
    <property type="protein sequence ID" value="RWR76293.1"/>
    <property type="molecule type" value="Genomic_DNA"/>
</dbReference>